<dbReference type="AlphaFoldDB" id="A0A2M4D591"/>
<accession>A0A2M4D591</accession>
<evidence type="ECO:0000256" key="2">
    <source>
        <dbReference type="SAM" id="Phobius"/>
    </source>
</evidence>
<keyword evidence="2" id="KW-1133">Transmembrane helix</keyword>
<evidence type="ECO:0000313" key="3">
    <source>
        <dbReference type="EMBL" id="MBW72709.1"/>
    </source>
</evidence>
<reference evidence="3" key="1">
    <citation type="submission" date="2018-01" db="EMBL/GenBank/DDBJ databases">
        <title>An insight into the sialome of Amazonian anophelines.</title>
        <authorList>
            <person name="Ribeiro J.M."/>
            <person name="Scarpassa V."/>
            <person name="Calvo E."/>
        </authorList>
    </citation>
    <scope>NUCLEOTIDE SEQUENCE</scope>
</reference>
<dbReference type="VEuPathDB" id="VectorBase:ADAC004532"/>
<dbReference type="EMBL" id="GGFL01008531">
    <property type="protein sequence ID" value="MBW72709.1"/>
    <property type="molecule type" value="Transcribed_RNA"/>
</dbReference>
<feature type="region of interest" description="Disordered" evidence="1">
    <location>
        <begin position="122"/>
        <end position="157"/>
    </location>
</feature>
<evidence type="ECO:0000256" key="1">
    <source>
        <dbReference type="SAM" id="MobiDB-lite"/>
    </source>
</evidence>
<sequence length="262" mass="29115">MMHIPYKPLSERMLQEPFWLGLITVFVVLAVIGLVWCAKRHFPEKIEKLLADETQRNRPTTFPPHHLNTALREQLQATAGTVCSSNATTPASHRTIFGRLGIRKPSILSLSSPQQVGGATARTFSLDDLLRPPPRRTPSPRKKRNNSTPTKKNVNEKKQILQQLVSPAQNAATKQVSLGELIQLSEHRLKTNYGEAGEPHGSTTKETNFSDHSLSVASMVRQISDPKLEKKVTFARLLSKVSAEMSSGSEDLANALRSRRTI</sequence>
<organism evidence="3">
    <name type="scientific">Anopheles darlingi</name>
    <name type="common">Mosquito</name>
    <dbReference type="NCBI Taxonomy" id="43151"/>
    <lineage>
        <taxon>Eukaryota</taxon>
        <taxon>Metazoa</taxon>
        <taxon>Ecdysozoa</taxon>
        <taxon>Arthropoda</taxon>
        <taxon>Hexapoda</taxon>
        <taxon>Insecta</taxon>
        <taxon>Pterygota</taxon>
        <taxon>Neoptera</taxon>
        <taxon>Endopterygota</taxon>
        <taxon>Diptera</taxon>
        <taxon>Nematocera</taxon>
        <taxon>Culicoidea</taxon>
        <taxon>Culicidae</taxon>
        <taxon>Anophelinae</taxon>
        <taxon>Anopheles</taxon>
    </lineage>
</organism>
<protein>
    <submittedName>
        <fullName evidence="3">Putative mucin-5ac-like protein</fullName>
    </submittedName>
</protein>
<keyword evidence="2" id="KW-0812">Transmembrane</keyword>
<keyword evidence="2" id="KW-0472">Membrane</keyword>
<dbReference type="VEuPathDB" id="VectorBase:ADAR2_004091"/>
<name>A0A2M4D591_ANODA</name>
<feature type="transmembrane region" description="Helical" evidence="2">
    <location>
        <begin position="18"/>
        <end position="38"/>
    </location>
</feature>
<proteinExistence type="predicted"/>